<dbReference type="PROSITE" id="PS00061">
    <property type="entry name" value="ADH_SHORT"/>
    <property type="match status" value="1"/>
</dbReference>
<comment type="similarity">
    <text evidence="1 3">Belongs to the short-chain dehydrogenases/reductases (SDR) family.</text>
</comment>
<dbReference type="PANTHER" id="PTHR43976:SF16">
    <property type="entry name" value="SHORT-CHAIN DEHYDROGENASE_REDUCTASE FAMILY PROTEIN"/>
    <property type="match status" value="1"/>
</dbReference>
<dbReference type="AlphaFoldDB" id="A0A090VGX3"/>
<evidence type="ECO:0000256" key="2">
    <source>
        <dbReference type="ARBA" id="ARBA00023002"/>
    </source>
</evidence>
<dbReference type="SUPFAM" id="SSF51735">
    <property type="entry name" value="NAD(P)-binding Rossmann-fold domains"/>
    <property type="match status" value="1"/>
</dbReference>
<evidence type="ECO:0000256" key="4">
    <source>
        <dbReference type="SAM" id="Coils"/>
    </source>
</evidence>
<keyword evidence="2" id="KW-0560">Oxidoreductase</keyword>
<dbReference type="InterPro" id="IPR051911">
    <property type="entry name" value="SDR_oxidoreductase"/>
</dbReference>
<protein>
    <submittedName>
        <fullName evidence="5">Short-chain dehydrogenase/reductase SDR</fullName>
    </submittedName>
</protein>
<dbReference type="InterPro" id="IPR036291">
    <property type="entry name" value="NAD(P)-bd_dom_sf"/>
</dbReference>
<reference evidence="5 6" key="1">
    <citation type="journal article" date="2014" name="Genome Announc.">
        <title>Draft Genome Sequences of Marine Flavobacterium Algibacter lectus Strains SS8 and NR4.</title>
        <authorList>
            <person name="Takatani N."/>
            <person name="Nakanishi M."/>
            <person name="Meirelles P."/>
            <person name="Mino S."/>
            <person name="Suda W."/>
            <person name="Oshima K."/>
            <person name="Hattori M."/>
            <person name="Ohkuma M."/>
            <person name="Hosokawa M."/>
            <person name="Miyashita K."/>
            <person name="Thompson F.L."/>
            <person name="Niwa A."/>
            <person name="Sawabe T."/>
            <person name="Sawabe T."/>
        </authorList>
    </citation>
    <scope>NUCLEOTIDE SEQUENCE [LARGE SCALE GENOMIC DNA]</scope>
    <source>
        <strain evidence="5 6">JCM 19300</strain>
    </source>
</reference>
<dbReference type="PRINTS" id="PR00081">
    <property type="entry name" value="GDHRDH"/>
</dbReference>
<dbReference type="InterPro" id="IPR020904">
    <property type="entry name" value="Sc_DH/Rdtase_CS"/>
</dbReference>
<evidence type="ECO:0000313" key="5">
    <source>
        <dbReference type="EMBL" id="GAL62604.1"/>
    </source>
</evidence>
<evidence type="ECO:0000313" key="6">
    <source>
        <dbReference type="Proteomes" id="UP000029644"/>
    </source>
</evidence>
<dbReference type="Gene3D" id="3.40.50.720">
    <property type="entry name" value="NAD(P)-binding Rossmann-like Domain"/>
    <property type="match status" value="1"/>
</dbReference>
<comment type="caution">
    <text evidence="5">The sequence shown here is derived from an EMBL/GenBank/DDBJ whole genome shotgun (WGS) entry which is preliminary data.</text>
</comment>
<dbReference type="EMBL" id="BBNQ01000007">
    <property type="protein sequence ID" value="GAL62604.1"/>
    <property type="molecule type" value="Genomic_DNA"/>
</dbReference>
<accession>A0A090VGX3</accession>
<organism evidence="5 6">
    <name type="scientific">Algibacter lectus</name>
    <dbReference type="NCBI Taxonomy" id="221126"/>
    <lineage>
        <taxon>Bacteria</taxon>
        <taxon>Pseudomonadati</taxon>
        <taxon>Bacteroidota</taxon>
        <taxon>Flavobacteriia</taxon>
        <taxon>Flavobacteriales</taxon>
        <taxon>Flavobacteriaceae</taxon>
        <taxon>Algibacter</taxon>
    </lineage>
</organism>
<dbReference type="PANTHER" id="PTHR43976">
    <property type="entry name" value="SHORT CHAIN DEHYDROGENASE"/>
    <property type="match status" value="1"/>
</dbReference>
<dbReference type="OrthoDB" id="822355at2"/>
<dbReference type="PRINTS" id="PR00080">
    <property type="entry name" value="SDRFAMILY"/>
</dbReference>
<dbReference type="GO" id="GO:0016491">
    <property type="term" value="F:oxidoreductase activity"/>
    <property type="evidence" value="ECO:0007669"/>
    <property type="project" value="UniProtKB-KW"/>
</dbReference>
<dbReference type="Pfam" id="PF00106">
    <property type="entry name" value="adh_short"/>
    <property type="match status" value="1"/>
</dbReference>
<gene>
    <name evidence="5" type="ORF">JCM19300_265</name>
</gene>
<dbReference type="CDD" id="cd05374">
    <property type="entry name" value="17beta-HSD-like_SDR_c"/>
    <property type="match status" value="1"/>
</dbReference>
<evidence type="ECO:0000256" key="1">
    <source>
        <dbReference type="ARBA" id="ARBA00006484"/>
    </source>
</evidence>
<proteinExistence type="inferred from homology"/>
<dbReference type="InterPro" id="IPR002347">
    <property type="entry name" value="SDR_fam"/>
</dbReference>
<sequence>MKKNILITGTSTGVGFESSILFAKNNYKVYATMRNLKKAEALKKRIEEENLDIELLSLDVTSIESIQSAVNIIIEKDGKIDVLLNNAGAGFAKTTEQSTEDEIRWVTEVNYHGVVFCTQAVLPFMRKQKSGQIISITSVGGLVGQPFNELYCGAKFAVEGFMEGLATYVSDAFNIKITCVEPGGIATEFMTSAIEKTAKEGQFATGEYLPIFERYMAGNQKRAEESTEQVYQTGAEVANVVLNVAQNENPPLRIRTSQWAEDFCELKTKADPDGTKIVNQIKNSFL</sequence>
<evidence type="ECO:0000256" key="3">
    <source>
        <dbReference type="RuleBase" id="RU000363"/>
    </source>
</evidence>
<keyword evidence="4" id="KW-0175">Coiled coil</keyword>
<name>A0A090VGX3_9FLAO</name>
<dbReference type="RefSeq" id="WP_042504530.1">
    <property type="nucleotide sequence ID" value="NZ_BBNQ01000007.1"/>
</dbReference>
<dbReference type="Proteomes" id="UP000029644">
    <property type="component" value="Unassembled WGS sequence"/>
</dbReference>
<feature type="coiled-coil region" evidence="4">
    <location>
        <begin position="29"/>
        <end position="59"/>
    </location>
</feature>